<dbReference type="AlphaFoldDB" id="A0A8H7F497"/>
<evidence type="ECO:0000313" key="2">
    <source>
        <dbReference type="Proteomes" id="UP000629468"/>
    </source>
</evidence>
<dbReference type="Pfam" id="PF18759">
    <property type="entry name" value="Plavaka"/>
    <property type="match status" value="1"/>
</dbReference>
<organism evidence="1 2">
    <name type="scientific">Agaricus bisporus var. burnettii</name>
    <dbReference type="NCBI Taxonomy" id="192524"/>
    <lineage>
        <taxon>Eukaryota</taxon>
        <taxon>Fungi</taxon>
        <taxon>Dikarya</taxon>
        <taxon>Basidiomycota</taxon>
        <taxon>Agaricomycotina</taxon>
        <taxon>Agaricomycetes</taxon>
        <taxon>Agaricomycetidae</taxon>
        <taxon>Agaricales</taxon>
        <taxon>Agaricineae</taxon>
        <taxon>Agaricaceae</taxon>
        <taxon>Agaricus</taxon>
    </lineage>
</organism>
<evidence type="ECO:0000313" key="1">
    <source>
        <dbReference type="EMBL" id="KAF7776554.1"/>
    </source>
</evidence>
<name>A0A8H7F497_AGABI</name>
<reference evidence="1 2" key="1">
    <citation type="journal article" name="Sci. Rep.">
        <title>Telomere-to-telomere assembled and centromere annotated genomes of the two main subspecies of the button mushroom Agaricus bisporus reveal especially polymorphic chromosome ends.</title>
        <authorList>
            <person name="Sonnenberg A.S.M."/>
            <person name="Sedaghat-Telgerd N."/>
            <person name="Lavrijssen B."/>
            <person name="Ohm R.A."/>
            <person name="Hendrickx P.M."/>
            <person name="Scholtmeijer K."/>
            <person name="Baars J.J.P."/>
            <person name="van Peer A."/>
        </authorList>
    </citation>
    <scope>NUCLEOTIDE SEQUENCE [LARGE SCALE GENOMIC DNA]</scope>
    <source>
        <strain evidence="1 2">H119_p4</strain>
    </source>
</reference>
<gene>
    <name evidence="1" type="ORF">Agabi119p4_4947</name>
</gene>
<dbReference type="EMBL" id="JABXXO010000006">
    <property type="protein sequence ID" value="KAF7776554.1"/>
    <property type="molecule type" value="Genomic_DNA"/>
</dbReference>
<accession>A0A8H7F497</accession>
<dbReference type="InterPro" id="IPR041078">
    <property type="entry name" value="Plavaka"/>
</dbReference>
<protein>
    <submittedName>
        <fullName evidence="1">Uncharacterized protein</fullName>
    </submittedName>
</protein>
<dbReference type="Proteomes" id="UP000629468">
    <property type="component" value="Unassembled WGS sequence"/>
</dbReference>
<comment type="caution">
    <text evidence="1">The sequence shown here is derived from an EMBL/GenBank/DDBJ whole genome shotgun (WGS) entry which is preliminary data.</text>
</comment>
<sequence>MPFTPCFAEIDNGDCCSLPCATDGTSTASADTPAIEYEPRLKHVRHPSLTGAPCDASGTFLPPNAPPLEPVEHQYHHHDWFPFVDRHQFEMAEFLYSGEEMSAGKIDRLMGLWAARDGSSPFINHRDLYLIIFAIPYGEAPRKSATIIYNNSGHDELDDQLEDSPRPAWMEAEYIVNYCDPLTVVEKLIENPDFATEFDYSPYHEYFDSKHRFRHFMSGDWAWRQVDEISKDARTLGAMLVPIIFNHKVTHAHCCPCFKDARTIADLQNLCIINKPTAASAAIA</sequence>
<proteinExistence type="predicted"/>